<keyword evidence="2" id="KW-0472">Membrane</keyword>
<keyword evidence="4" id="KW-1185">Reference proteome</keyword>
<dbReference type="EMBL" id="KV784364">
    <property type="protein sequence ID" value="OEU12651.1"/>
    <property type="molecule type" value="Genomic_DNA"/>
</dbReference>
<gene>
    <name evidence="3" type="ORF">FRACYDRAFT_243907</name>
</gene>
<feature type="transmembrane region" description="Helical" evidence="2">
    <location>
        <begin position="43"/>
        <end position="61"/>
    </location>
</feature>
<feature type="transmembrane region" description="Helical" evidence="2">
    <location>
        <begin position="187"/>
        <end position="208"/>
    </location>
</feature>
<feature type="compositionally biased region" description="Basic and acidic residues" evidence="1">
    <location>
        <begin position="15"/>
        <end position="30"/>
    </location>
</feature>
<feature type="transmembrane region" description="Helical" evidence="2">
    <location>
        <begin position="156"/>
        <end position="175"/>
    </location>
</feature>
<organism evidence="3 4">
    <name type="scientific">Fragilariopsis cylindrus CCMP1102</name>
    <dbReference type="NCBI Taxonomy" id="635003"/>
    <lineage>
        <taxon>Eukaryota</taxon>
        <taxon>Sar</taxon>
        <taxon>Stramenopiles</taxon>
        <taxon>Ochrophyta</taxon>
        <taxon>Bacillariophyta</taxon>
        <taxon>Bacillariophyceae</taxon>
        <taxon>Bacillariophycidae</taxon>
        <taxon>Bacillariales</taxon>
        <taxon>Bacillariaceae</taxon>
        <taxon>Fragilariopsis</taxon>
    </lineage>
</organism>
<feature type="transmembrane region" description="Helical" evidence="2">
    <location>
        <begin position="345"/>
        <end position="363"/>
    </location>
</feature>
<proteinExistence type="predicted"/>
<name>A0A1E7F3A0_9STRA</name>
<dbReference type="Proteomes" id="UP000095751">
    <property type="component" value="Unassembled WGS sequence"/>
</dbReference>
<dbReference type="OrthoDB" id="36142at2759"/>
<dbReference type="InParanoid" id="A0A1E7F3A0"/>
<keyword evidence="2" id="KW-0812">Transmembrane</keyword>
<keyword evidence="2" id="KW-1133">Transmembrane helix</keyword>
<feature type="transmembrane region" description="Helical" evidence="2">
    <location>
        <begin position="369"/>
        <end position="388"/>
    </location>
</feature>
<feature type="transmembrane region" description="Helical" evidence="2">
    <location>
        <begin position="229"/>
        <end position="250"/>
    </location>
</feature>
<evidence type="ECO:0000313" key="3">
    <source>
        <dbReference type="EMBL" id="OEU12651.1"/>
    </source>
</evidence>
<sequence length="389" mass="42670">MGKSTKAASSSRGKMTKDQNKTAEESSRKVAVEEVATDHLPPIFLIFTVMACSGFLFVYSFRDVFATGRNIGGAYDHAYLTFTNSIAFFNNEKGWKSQQGGLSSISPVTTDANNMGGLFVRKLGGAAALASQIQKILPLLFHPANARWKRGHFRPVLITAVIANLSLIVFYGIYITEELTAVGADELPKLFTGILILETIVILAYLITSRNVSKGPAVAMQDGKTPNSIISRIVARTNLLVSGMIVVIAGRDLFFPGTILDFIPRDDIYLEWTGALLHSPPDGSPEAEAHGMERDFFVGEKFLSQYLALNMLILCLYKFVGAFVIRTRNDGGGLIQAKMVWKAQAVGNAIILYLFRLFSPAAGTASIDFRWHLMMIAYETLILSLYGFL</sequence>
<dbReference type="AlphaFoldDB" id="A0A1E7F3A0"/>
<evidence type="ECO:0000313" key="4">
    <source>
        <dbReference type="Proteomes" id="UP000095751"/>
    </source>
</evidence>
<feature type="region of interest" description="Disordered" evidence="1">
    <location>
        <begin position="1"/>
        <end position="30"/>
    </location>
</feature>
<feature type="compositionally biased region" description="Polar residues" evidence="1">
    <location>
        <begin position="1"/>
        <end position="13"/>
    </location>
</feature>
<feature type="transmembrane region" description="Helical" evidence="2">
    <location>
        <begin position="306"/>
        <end position="325"/>
    </location>
</feature>
<evidence type="ECO:0000256" key="1">
    <source>
        <dbReference type="SAM" id="MobiDB-lite"/>
    </source>
</evidence>
<reference evidence="3 4" key="1">
    <citation type="submission" date="2016-09" db="EMBL/GenBank/DDBJ databases">
        <title>Extensive genetic diversity and differential bi-allelic expression allows diatom success in the polar Southern Ocean.</title>
        <authorList>
            <consortium name="DOE Joint Genome Institute"/>
            <person name="Mock T."/>
            <person name="Otillar R.P."/>
            <person name="Strauss J."/>
            <person name="Dupont C."/>
            <person name="Frickenhaus S."/>
            <person name="Maumus F."/>
            <person name="Mcmullan M."/>
            <person name="Sanges R."/>
            <person name="Schmutz J."/>
            <person name="Toseland A."/>
            <person name="Valas R."/>
            <person name="Veluchamy A."/>
            <person name="Ward B.J."/>
            <person name="Allen A."/>
            <person name="Barry K."/>
            <person name="Falciatore A."/>
            <person name="Ferrante M."/>
            <person name="Fortunato A.E."/>
            <person name="Gloeckner G."/>
            <person name="Gruber A."/>
            <person name="Hipkin R."/>
            <person name="Janech M."/>
            <person name="Kroth P."/>
            <person name="Leese F."/>
            <person name="Lindquist E."/>
            <person name="Lyon B.R."/>
            <person name="Martin J."/>
            <person name="Mayer C."/>
            <person name="Parker M."/>
            <person name="Quesneville H."/>
            <person name="Raymond J."/>
            <person name="Uhlig C."/>
            <person name="Valentin K.U."/>
            <person name="Worden A.Z."/>
            <person name="Armbrust E.V."/>
            <person name="Bowler C."/>
            <person name="Green B."/>
            <person name="Moulton V."/>
            <person name="Van Oosterhout C."/>
            <person name="Grigoriev I."/>
        </authorList>
    </citation>
    <scope>NUCLEOTIDE SEQUENCE [LARGE SCALE GENOMIC DNA]</scope>
    <source>
        <strain evidence="3 4">CCMP1102</strain>
    </source>
</reference>
<protein>
    <submittedName>
        <fullName evidence="3">Uncharacterized protein</fullName>
    </submittedName>
</protein>
<dbReference type="KEGG" id="fcy:FRACYDRAFT_243907"/>
<evidence type="ECO:0000256" key="2">
    <source>
        <dbReference type="SAM" id="Phobius"/>
    </source>
</evidence>
<accession>A0A1E7F3A0</accession>